<dbReference type="PANTHER" id="PTHR10772:SF0">
    <property type="entry name" value="10 KDA HEAT SHOCK PROTEIN, MITOCHONDRIAL"/>
    <property type="match status" value="1"/>
</dbReference>
<organism evidence="3 4">
    <name type="scientific">Paramecium primaurelia</name>
    <dbReference type="NCBI Taxonomy" id="5886"/>
    <lineage>
        <taxon>Eukaryota</taxon>
        <taxon>Sar</taxon>
        <taxon>Alveolata</taxon>
        <taxon>Ciliophora</taxon>
        <taxon>Intramacronucleata</taxon>
        <taxon>Oligohymenophorea</taxon>
        <taxon>Peniculida</taxon>
        <taxon>Parameciidae</taxon>
        <taxon>Paramecium</taxon>
    </lineage>
</organism>
<reference evidence="3" key="1">
    <citation type="submission" date="2021-01" db="EMBL/GenBank/DDBJ databases">
        <authorList>
            <consortium name="Genoscope - CEA"/>
            <person name="William W."/>
        </authorList>
    </citation>
    <scope>NUCLEOTIDE SEQUENCE</scope>
</reference>
<dbReference type="Proteomes" id="UP000688137">
    <property type="component" value="Unassembled WGS sequence"/>
</dbReference>
<name>A0A8S1N439_PARPR</name>
<dbReference type="SMART" id="SM00883">
    <property type="entry name" value="Cpn10"/>
    <property type="match status" value="1"/>
</dbReference>
<evidence type="ECO:0000313" key="4">
    <source>
        <dbReference type="Proteomes" id="UP000688137"/>
    </source>
</evidence>
<dbReference type="InterPro" id="IPR018369">
    <property type="entry name" value="Chaprnonin_Cpn10_CS"/>
</dbReference>
<evidence type="ECO:0008006" key="5">
    <source>
        <dbReference type="Google" id="ProtNLM"/>
    </source>
</evidence>
<dbReference type="GO" id="GO:0044183">
    <property type="term" value="F:protein folding chaperone"/>
    <property type="evidence" value="ECO:0007669"/>
    <property type="project" value="InterPro"/>
</dbReference>
<protein>
    <recommendedName>
        <fullName evidence="5">10 kDa chaperonin</fullName>
    </recommendedName>
</protein>
<dbReference type="AlphaFoldDB" id="A0A8S1N439"/>
<dbReference type="GO" id="GO:0005739">
    <property type="term" value="C:mitochondrion"/>
    <property type="evidence" value="ECO:0007669"/>
    <property type="project" value="TreeGrafter"/>
</dbReference>
<dbReference type="Pfam" id="PF00166">
    <property type="entry name" value="Cpn10"/>
    <property type="match status" value="1"/>
</dbReference>
<evidence type="ECO:0000313" key="3">
    <source>
        <dbReference type="EMBL" id="CAD8086772.1"/>
    </source>
</evidence>
<evidence type="ECO:0000256" key="2">
    <source>
        <dbReference type="ARBA" id="ARBA00023186"/>
    </source>
</evidence>
<dbReference type="OMA" id="KERPMQG"/>
<comment type="caution">
    <text evidence="3">The sequence shown here is derived from an EMBL/GenBank/DDBJ whole genome shotgun (WGS) entry which is preliminary data.</text>
</comment>
<dbReference type="GO" id="GO:0051087">
    <property type="term" value="F:protein-folding chaperone binding"/>
    <property type="evidence" value="ECO:0007669"/>
    <property type="project" value="TreeGrafter"/>
</dbReference>
<dbReference type="FunFam" id="2.30.33.40:FF:000002">
    <property type="entry name" value="10 kDa chaperonin, mitochondrial"/>
    <property type="match status" value="1"/>
</dbReference>
<gene>
    <name evidence="3" type="ORF">PPRIM_AZ9-3.1.T0770089</name>
</gene>
<keyword evidence="4" id="KW-1185">Reference proteome</keyword>
<dbReference type="EMBL" id="CAJJDM010000080">
    <property type="protein sequence ID" value="CAD8086772.1"/>
    <property type="molecule type" value="Genomic_DNA"/>
</dbReference>
<dbReference type="PANTHER" id="PTHR10772">
    <property type="entry name" value="10 KDA HEAT SHOCK PROTEIN"/>
    <property type="match status" value="1"/>
</dbReference>
<evidence type="ECO:0000256" key="1">
    <source>
        <dbReference type="ARBA" id="ARBA00006975"/>
    </source>
</evidence>
<dbReference type="GO" id="GO:0005524">
    <property type="term" value="F:ATP binding"/>
    <property type="evidence" value="ECO:0007669"/>
    <property type="project" value="InterPro"/>
</dbReference>
<accession>A0A8S1N439</accession>
<proteinExistence type="inferred from homology"/>
<dbReference type="GO" id="GO:0051082">
    <property type="term" value="F:unfolded protein binding"/>
    <property type="evidence" value="ECO:0007669"/>
    <property type="project" value="TreeGrafter"/>
</dbReference>
<sequence length="100" mass="10879">MASQFKKLAPLLNRVLIQKHEPVTKTASGILLQTSEDKQAVGKVVEAGPGQIDSKGNVIPTLVKPGDVVLLPDYGGQKIKLADQEYFIFRDSDIIGILHQ</sequence>
<dbReference type="InterPro" id="IPR020818">
    <property type="entry name" value="Chaperonin_GroES"/>
</dbReference>
<dbReference type="PROSITE" id="PS00681">
    <property type="entry name" value="CHAPERONINS_CPN10"/>
    <property type="match status" value="1"/>
</dbReference>
<dbReference type="CDD" id="cd00320">
    <property type="entry name" value="cpn10"/>
    <property type="match status" value="1"/>
</dbReference>
<comment type="similarity">
    <text evidence="1">Belongs to the GroES chaperonin family.</text>
</comment>
<keyword evidence="2" id="KW-0143">Chaperone</keyword>
<dbReference type="GO" id="GO:0046872">
    <property type="term" value="F:metal ion binding"/>
    <property type="evidence" value="ECO:0007669"/>
    <property type="project" value="TreeGrafter"/>
</dbReference>